<evidence type="ECO:0000256" key="1">
    <source>
        <dbReference type="ARBA" id="ARBA00009477"/>
    </source>
</evidence>
<evidence type="ECO:0000256" key="3">
    <source>
        <dbReference type="SAM" id="MobiDB-lite"/>
    </source>
</evidence>
<feature type="compositionally biased region" description="Basic and acidic residues" evidence="3">
    <location>
        <begin position="49"/>
        <end position="58"/>
    </location>
</feature>
<dbReference type="RefSeq" id="WP_097146998.1">
    <property type="nucleotide sequence ID" value="NZ_OBEA01000006.1"/>
</dbReference>
<dbReference type="PANTHER" id="PTHR30469">
    <property type="entry name" value="MULTIDRUG RESISTANCE PROTEIN MDTA"/>
    <property type="match status" value="1"/>
</dbReference>
<gene>
    <name evidence="5" type="ORF">CVM39_17230</name>
    <name evidence="6" type="ORF">SAMN06297129_3260</name>
</gene>
<dbReference type="Proteomes" id="UP000231702">
    <property type="component" value="Unassembled WGS sequence"/>
</dbReference>
<evidence type="ECO:0000313" key="8">
    <source>
        <dbReference type="Proteomes" id="UP000231702"/>
    </source>
</evidence>
<dbReference type="Gene3D" id="1.10.287.470">
    <property type="entry name" value="Helix hairpin bin"/>
    <property type="match status" value="1"/>
</dbReference>
<dbReference type="Gene3D" id="2.40.420.20">
    <property type="match status" value="1"/>
</dbReference>
<protein>
    <submittedName>
        <fullName evidence="5">Efflux RND transporter periplasmic adaptor subunit</fullName>
    </submittedName>
    <submittedName>
        <fullName evidence="6">Membrane fusion protein, multidrug efflux system</fullName>
    </submittedName>
</protein>
<keyword evidence="2" id="KW-0175">Coiled coil</keyword>
<dbReference type="InterPro" id="IPR058792">
    <property type="entry name" value="Beta-barrel_RND_2"/>
</dbReference>
<dbReference type="OrthoDB" id="9806939at2"/>
<comment type="similarity">
    <text evidence="1">Belongs to the membrane fusion protein (MFP) (TC 8.A.1) family.</text>
</comment>
<evidence type="ECO:0000313" key="7">
    <source>
        <dbReference type="Proteomes" id="UP000231655"/>
    </source>
</evidence>
<dbReference type="GO" id="GO:0015562">
    <property type="term" value="F:efflux transmembrane transporter activity"/>
    <property type="evidence" value="ECO:0007669"/>
    <property type="project" value="TreeGrafter"/>
</dbReference>
<feature type="compositionally biased region" description="Acidic residues" evidence="3">
    <location>
        <begin position="59"/>
        <end position="77"/>
    </location>
</feature>
<dbReference type="PANTHER" id="PTHR30469:SF29">
    <property type="entry name" value="BLR2860 PROTEIN"/>
    <property type="match status" value="1"/>
</dbReference>
<keyword evidence="8" id="KW-1185">Reference proteome</keyword>
<evidence type="ECO:0000313" key="6">
    <source>
        <dbReference type="EMBL" id="SNY56324.1"/>
    </source>
</evidence>
<dbReference type="SUPFAM" id="SSF111369">
    <property type="entry name" value="HlyD-like secretion proteins"/>
    <property type="match status" value="1"/>
</dbReference>
<sequence length="451" mass="47051">MRLIPFVSALLVIGLLYLVLLQRPALITFAEGEGFEQALAVARDEAEPSDAVKARLGDEESVAETADEAAPETDAESGEAMSADAAETDSRAVRVVALHSEARTVDTAVQLRGQTEAARRVTLLSETTSTVVSAPLPRGTLIEAGQLLCELDPGTRMTSVLEAEARLAEAKASRPTAAASLAEAEARLEEAQINLTAAEKLSEGGYASTTTLASRRAGVRAAEAAVAGAEAGLTSTEAAIQSAEAGIAAAEKEIERLQIHAPFSGILEDDTAELGSLLTVGGTCATVIALDPIRLTGYLPETEVERVKPGARAGARLAAAGTEVAGEVSFLSRSADPTTRTFKVEISVPNPELKIREGQTVSIAIEAEGVEAHFLPQSALTLNDEGVLGVRVVDEDKLAQFAPVEVLRDEVKGIWVTGLPATADVIIIGQDYVVEGVAVEPSFENPLEATQ</sequence>
<proteinExistence type="inferred from homology"/>
<accession>A0A285J7S2</accession>
<evidence type="ECO:0000256" key="2">
    <source>
        <dbReference type="SAM" id="Coils"/>
    </source>
</evidence>
<feature type="coiled-coil region" evidence="2">
    <location>
        <begin position="233"/>
        <end position="260"/>
    </location>
</feature>
<dbReference type="Pfam" id="PF25954">
    <property type="entry name" value="Beta-barrel_RND_2"/>
    <property type="match status" value="1"/>
</dbReference>
<name>A0A285J7S2_9RHOB</name>
<dbReference type="InterPro" id="IPR006143">
    <property type="entry name" value="RND_pump_MFP"/>
</dbReference>
<evidence type="ECO:0000259" key="4">
    <source>
        <dbReference type="Pfam" id="PF25954"/>
    </source>
</evidence>
<dbReference type="Proteomes" id="UP000231655">
    <property type="component" value="Unassembled WGS sequence"/>
</dbReference>
<dbReference type="Gene3D" id="2.40.50.100">
    <property type="match status" value="1"/>
</dbReference>
<evidence type="ECO:0000313" key="5">
    <source>
        <dbReference type="EMBL" id="PJE27115.1"/>
    </source>
</evidence>
<dbReference type="GO" id="GO:1990281">
    <property type="term" value="C:efflux pump complex"/>
    <property type="evidence" value="ECO:0007669"/>
    <property type="project" value="TreeGrafter"/>
</dbReference>
<dbReference type="EMBL" id="PGTD01000018">
    <property type="protein sequence ID" value="PJE27115.1"/>
    <property type="molecule type" value="Genomic_DNA"/>
</dbReference>
<reference evidence="6 7" key="1">
    <citation type="submission" date="2017-09" db="EMBL/GenBank/DDBJ databases">
        <authorList>
            <person name="Ehlers B."/>
            <person name="Leendertz F.H."/>
        </authorList>
    </citation>
    <scope>NUCLEOTIDE SEQUENCE [LARGE SCALE GENOMIC DNA]</scope>
    <source>
        <strain evidence="6 7">CGMCC 1.12662</strain>
    </source>
</reference>
<feature type="region of interest" description="Disordered" evidence="3">
    <location>
        <begin position="49"/>
        <end position="88"/>
    </location>
</feature>
<dbReference type="EMBL" id="OBEA01000006">
    <property type="protein sequence ID" value="SNY56324.1"/>
    <property type="molecule type" value="Genomic_DNA"/>
</dbReference>
<organism evidence="6 7">
    <name type="scientific">Pseudooceanicola antarcticus</name>
    <dbReference type="NCBI Taxonomy" id="1247613"/>
    <lineage>
        <taxon>Bacteria</taxon>
        <taxon>Pseudomonadati</taxon>
        <taxon>Pseudomonadota</taxon>
        <taxon>Alphaproteobacteria</taxon>
        <taxon>Rhodobacterales</taxon>
        <taxon>Paracoccaceae</taxon>
        <taxon>Pseudooceanicola</taxon>
    </lineage>
</organism>
<feature type="domain" description="CusB-like beta-barrel" evidence="4">
    <location>
        <begin position="299"/>
        <end position="368"/>
    </location>
</feature>
<reference evidence="5 8" key="2">
    <citation type="journal article" date="2018" name="Int. J. Syst. Evol. Microbiol.">
        <title>Pseudooceanicola lipolyticus sp. nov., a marine alphaproteobacterium, reclassification of Oceanicola flagellatus as Pseudooceanicola flagellatus comb. nov. and emended description of the genus Pseudooceanicola.</title>
        <authorList>
            <person name="Huang M.-M."/>
            <person name="Guo L.-L."/>
            <person name="Wu Y.-H."/>
            <person name="Lai Q.-L."/>
            <person name="Shao Z.-Z."/>
            <person name="Wang C.-S."/>
            <person name="Wu M."/>
            <person name="Xu X.-W."/>
        </authorList>
    </citation>
    <scope>NUCLEOTIDE SEQUENCE [LARGE SCALE GENOMIC DNA]</scope>
    <source>
        <strain evidence="5 8">Ar-45</strain>
    </source>
</reference>
<dbReference type="Gene3D" id="2.40.30.170">
    <property type="match status" value="1"/>
</dbReference>
<dbReference type="NCBIfam" id="TIGR01730">
    <property type="entry name" value="RND_mfp"/>
    <property type="match status" value="1"/>
</dbReference>
<dbReference type="AlphaFoldDB" id="A0A285J7S2"/>